<keyword evidence="4" id="KW-0067">ATP-binding</keyword>
<dbReference type="InterPro" id="IPR008271">
    <property type="entry name" value="Ser/Thr_kinase_AS"/>
</dbReference>
<evidence type="ECO:0000259" key="5">
    <source>
        <dbReference type="PROSITE" id="PS50011"/>
    </source>
</evidence>
<dbReference type="PANTHER" id="PTHR44329:SF288">
    <property type="entry name" value="MITOGEN-ACTIVATED PROTEIN KINASE KINASE KINASE 20"/>
    <property type="match status" value="1"/>
</dbReference>
<dbReference type="CDD" id="cd00180">
    <property type="entry name" value="PKc"/>
    <property type="match status" value="1"/>
</dbReference>
<keyword evidence="3" id="KW-0418">Kinase</keyword>
<evidence type="ECO:0000256" key="3">
    <source>
        <dbReference type="ARBA" id="ARBA00022777"/>
    </source>
</evidence>
<evidence type="ECO:0000256" key="2">
    <source>
        <dbReference type="ARBA" id="ARBA00022741"/>
    </source>
</evidence>
<dbReference type="Pfam" id="PF00069">
    <property type="entry name" value="Pkinase"/>
    <property type="match status" value="3"/>
</dbReference>
<gene>
    <name evidence="6" type="ORF">RDB_LOCUS126618</name>
</gene>
<dbReference type="PROSITE" id="PS00108">
    <property type="entry name" value="PROTEIN_KINASE_ST"/>
    <property type="match status" value="1"/>
</dbReference>
<sequence>MARIYSSPLWSRALGATSDITKFVQVSRVGREIYEEAGLGGSADIFSGAYTNPDGGVTRVAIKCIRAFNMGKDATEQMKHLHKKLLRELGIWLAVSGGDNIIKLLGIMEGIGPLPAFVCELCPWNLQDYLERKTPPPRHTKMMTDTLRGLSYMHSLESGPIAHGDVKLNNILVDRNENALICDFGRSRQPGDQPNEATLSSSSPFAGTVRYMSPELLRVDSARPSPAADMWAYGCIALEILCRIQPYHETTSNVMVAELIRSGRPPSDRPRGPRATLINDTLWNALSSCWQAQDWRPTAHGFLEELTRMLHRGEIPRSPVLMNAFQRTPDEPVPSWPHEIEDLSDQLDSNSFIVISRSLRSTVWLANGLDLQDVAVKVPRLNASLDNQARHDQLEYIFRKMASSRHGVRHPNIVSFLGITSDFSPHEGLVFEVCFEWNLIAYFKDQVVVQENYTRSTDPYPTTHSIMCDILEGLRYMHSYPIPIPQGDLTPENISVDIHGQAKISVISFGRILAGLPQDVAVTATIESVPSSRWMSPELLLDGSQQPTTESDMWAFGCICFWILTRREPYASIHRDDLAGAEIIRGRPPATLTNVFYRSTWITNGLWNHIGRCWRRDPLMRPSATEFLRFLVKLEGRTIPWLPVDVVDLTGKIRFNPSQRQQHQEVARYCFVWNFSRNNPEIIEETRVELALYETTYVPKWYSKITPVIVKAGDDYPTNTTAREALYSITQHEVALVSQIDHPCIQGFLGINSSPTHTHMLDMIFESLSPVTLEILLSQSRTSSQERLKVLRDAASALIYLHEHANGSIAHGNIHPSNIFVLSDGTTKLANFTCAFQYTSGQPASSSHLSETAAIPERLSLYSPPEYRDRFAFPTLAADIWSFGVIILSVSLMD</sequence>
<organism evidence="6 7">
    <name type="scientific">Rhizoctonia solani</name>
    <dbReference type="NCBI Taxonomy" id="456999"/>
    <lineage>
        <taxon>Eukaryota</taxon>
        <taxon>Fungi</taxon>
        <taxon>Dikarya</taxon>
        <taxon>Basidiomycota</taxon>
        <taxon>Agaricomycotina</taxon>
        <taxon>Agaricomycetes</taxon>
        <taxon>Cantharellales</taxon>
        <taxon>Ceratobasidiaceae</taxon>
        <taxon>Rhizoctonia</taxon>
    </lineage>
</organism>
<feature type="domain" description="Protein kinase" evidence="5">
    <location>
        <begin position="341"/>
        <end position="642"/>
    </location>
</feature>
<keyword evidence="2" id="KW-0547">Nucleotide-binding</keyword>
<dbReference type="InterPro" id="IPR011009">
    <property type="entry name" value="Kinase-like_dom_sf"/>
</dbReference>
<proteinExistence type="predicted"/>
<dbReference type="GO" id="GO:0005524">
    <property type="term" value="F:ATP binding"/>
    <property type="evidence" value="ECO:0007669"/>
    <property type="project" value="InterPro"/>
</dbReference>
<evidence type="ECO:0000313" key="6">
    <source>
        <dbReference type="EMBL" id="CAE6439327.1"/>
    </source>
</evidence>
<dbReference type="GO" id="GO:0004674">
    <property type="term" value="F:protein serine/threonine kinase activity"/>
    <property type="evidence" value="ECO:0007669"/>
    <property type="project" value="TreeGrafter"/>
</dbReference>
<dbReference type="Proteomes" id="UP000663846">
    <property type="component" value="Unassembled WGS sequence"/>
</dbReference>
<dbReference type="SUPFAM" id="SSF56112">
    <property type="entry name" value="Protein kinase-like (PK-like)"/>
    <property type="match status" value="3"/>
</dbReference>
<reference evidence="6" key="1">
    <citation type="submission" date="2021-01" db="EMBL/GenBank/DDBJ databases">
        <authorList>
            <person name="Kaushik A."/>
        </authorList>
    </citation>
    <scope>NUCLEOTIDE SEQUENCE</scope>
    <source>
        <strain evidence="6">AG1-1C</strain>
    </source>
</reference>
<dbReference type="SMART" id="SM00220">
    <property type="entry name" value="S_TKc"/>
    <property type="match status" value="1"/>
</dbReference>
<dbReference type="PANTHER" id="PTHR44329">
    <property type="entry name" value="SERINE/THREONINE-PROTEIN KINASE TNNI3K-RELATED"/>
    <property type="match status" value="1"/>
</dbReference>
<dbReference type="PROSITE" id="PS50011">
    <property type="entry name" value="PROTEIN_KINASE_DOM"/>
    <property type="match status" value="3"/>
</dbReference>
<evidence type="ECO:0000313" key="7">
    <source>
        <dbReference type="Proteomes" id="UP000663846"/>
    </source>
</evidence>
<feature type="domain" description="Protein kinase" evidence="5">
    <location>
        <begin position="31"/>
        <end position="310"/>
    </location>
</feature>
<dbReference type="AlphaFoldDB" id="A0A8H3ATS6"/>
<feature type="domain" description="Protein kinase" evidence="5">
    <location>
        <begin position="644"/>
        <end position="894"/>
    </location>
</feature>
<accession>A0A8H3ATS6</accession>
<dbReference type="InterPro" id="IPR051681">
    <property type="entry name" value="Ser/Thr_Kinases-Pseudokinases"/>
</dbReference>
<dbReference type="Gene3D" id="1.10.510.10">
    <property type="entry name" value="Transferase(Phosphotransferase) domain 1"/>
    <property type="match status" value="3"/>
</dbReference>
<dbReference type="EMBL" id="CAJMWS010000379">
    <property type="protein sequence ID" value="CAE6439327.1"/>
    <property type="molecule type" value="Genomic_DNA"/>
</dbReference>
<dbReference type="InterPro" id="IPR000719">
    <property type="entry name" value="Prot_kinase_dom"/>
</dbReference>
<name>A0A8H3ATS6_9AGAM</name>
<comment type="caution">
    <text evidence="6">The sequence shown here is derived from an EMBL/GenBank/DDBJ whole genome shotgun (WGS) entry which is preliminary data.</text>
</comment>
<evidence type="ECO:0000256" key="4">
    <source>
        <dbReference type="ARBA" id="ARBA00022840"/>
    </source>
</evidence>
<keyword evidence="1" id="KW-0808">Transferase</keyword>
<evidence type="ECO:0000256" key="1">
    <source>
        <dbReference type="ARBA" id="ARBA00022679"/>
    </source>
</evidence>
<protein>
    <recommendedName>
        <fullName evidence="5">Protein kinase domain-containing protein</fullName>
    </recommendedName>
</protein>